<sequence>MDKKEQTYGNVPLILNARTCDQFSYICYKITRA</sequence>
<dbReference type="EMBL" id="GGEC01064159">
    <property type="protein sequence ID" value="MBX44643.1"/>
    <property type="molecule type" value="Transcribed_RNA"/>
</dbReference>
<proteinExistence type="predicted"/>
<reference evidence="1" key="1">
    <citation type="submission" date="2018-02" db="EMBL/GenBank/DDBJ databases">
        <title>Rhizophora mucronata_Transcriptome.</title>
        <authorList>
            <person name="Meera S.P."/>
            <person name="Sreeshan A."/>
            <person name="Augustine A."/>
        </authorList>
    </citation>
    <scope>NUCLEOTIDE SEQUENCE</scope>
    <source>
        <tissue evidence="1">Leaf</tissue>
    </source>
</reference>
<organism evidence="1">
    <name type="scientific">Rhizophora mucronata</name>
    <name type="common">Asiatic mangrove</name>
    <dbReference type="NCBI Taxonomy" id="61149"/>
    <lineage>
        <taxon>Eukaryota</taxon>
        <taxon>Viridiplantae</taxon>
        <taxon>Streptophyta</taxon>
        <taxon>Embryophyta</taxon>
        <taxon>Tracheophyta</taxon>
        <taxon>Spermatophyta</taxon>
        <taxon>Magnoliopsida</taxon>
        <taxon>eudicotyledons</taxon>
        <taxon>Gunneridae</taxon>
        <taxon>Pentapetalae</taxon>
        <taxon>rosids</taxon>
        <taxon>fabids</taxon>
        <taxon>Malpighiales</taxon>
        <taxon>Rhizophoraceae</taxon>
        <taxon>Rhizophora</taxon>
    </lineage>
</organism>
<name>A0A2P2NQ87_RHIMU</name>
<evidence type="ECO:0000313" key="1">
    <source>
        <dbReference type="EMBL" id="MBX44643.1"/>
    </source>
</evidence>
<dbReference type="AlphaFoldDB" id="A0A2P2NQ87"/>
<protein>
    <submittedName>
        <fullName evidence="1">Uncharacterized protein</fullName>
    </submittedName>
</protein>
<accession>A0A2P2NQ87</accession>